<evidence type="ECO:0000313" key="2">
    <source>
        <dbReference type="EMBL" id="MCC8432662.1"/>
    </source>
</evidence>
<reference evidence="2 3" key="1">
    <citation type="submission" date="2021-11" db="EMBL/GenBank/DDBJ databases">
        <authorList>
            <person name="Lee D.-H."/>
            <person name="Kim S.-B."/>
        </authorList>
    </citation>
    <scope>NUCLEOTIDE SEQUENCE [LARGE SCALE GENOMIC DNA]</scope>
    <source>
        <strain evidence="2 3">KCTC 52223</strain>
    </source>
</reference>
<keyword evidence="3" id="KW-1185">Reference proteome</keyword>
<gene>
    <name evidence="2" type="ORF">LJ725_27130</name>
</gene>
<keyword evidence="1" id="KW-0732">Signal</keyword>
<feature type="chain" id="PRO_5047213658" evidence="1">
    <location>
        <begin position="24"/>
        <end position="144"/>
    </location>
</feature>
<organism evidence="2 3">
    <name type="scientific">Reyranella aquatilis</name>
    <dbReference type="NCBI Taxonomy" id="2035356"/>
    <lineage>
        <taxon>Bacteria</taxon>
        <taxon>Pseudomonadati</taxon>
        <taxon>Pseudomonadota</taxon>
        <taxon>Alphaproteobacteria</taxon>
        <taxon>Hyphomicrobiales</taxon>
        <taxon>Reyranellaceae</taxon>
        <taxon>Reyranella</taxon>
    </lineage>
</organism>
<comment type="caution">
    <text evidence="2">The sequence shown here is derived from an EMBL/GenBank/DDBJ whole genome shotgun (WGS) entry which is preliminary data.</text>
</comment>
<proteinExistence type="predicted"/>
<dbReference type="Proteomes" id="UP001198862">
    <property type="component" value="Unassembled WGS sequence"/>
</dbReference>
<feature type="signal peptide" evidence="1">
    <location>
        <begin position="1"/>
        <end position="23"/>
    </location>
</feature>
<sequence length="144" mass="15662">MASKLGTILLIALSGFFAAPVFAQASGSIEIFDIMAPGERATVTPGWESINAHPLGTRENPVRVFQPEGQRMYLRRLICPDGAMPAFRRISSLGVGPYTSILDSYEVKCGDVVHVVVMDMYHPQHFECRSVPGFSIRNGCTGSS</sequence>
<name>A0ABS8L2U9_9HYPH</name>
<evidence type="ECO:0000313" key="3">
    <source>
        <dbReference type="Proteomes" id="UP001198862"/>
    </source>
</evidence>
<dbReference type="EMBL" id="JAJISD010000016">
    <property type="protein sequence ID" value="MCC8432662.1"/>
    <property type="molecule type" value="Genomic_DNA"/>
</dbReference>
<evidence type="ECO:0000256" key="1">
    <source>
        <dbReference type="SAM" id="SignalP"/>
    </source>
</evidence>
<protein>
    <submittedName>
        <fullName evidence="2">Uncharacterized protein</fullName>
    </submittedName>
</protein>
<dbReference type="RefSeq" id="WP_230554079.1">
    <property type="nucleotide sequence ID" value="NZ_JAJISD010000016.1"/>
</dbReference>
<accession>A0ABS8L2U9</accession>